<evidence type="ECO:0000313" key="3">
    <source>
        <dbReference type="Proteomes" id="UP000316416"/>
    </source>
</evidence>
<feature type="chain" id="PRO_5045776640" description="Lipoprotein" evidence="1">
    <location>
        <begin position="18"/>
        <end position="110"/>
    </location>
</feature>
<dbReference type="Proteomes" id="UP000316416">
    <property type="component" value="Chromosome"/>
</dbReference>
<reference evidence="2" key="1">
    <citation type="submission" date="2021-07" db="EMBL/GenBank/DDBJ databases">
        <title>Shewanella sp. YLB-07 whole genome sequence.</title>
        <authorList>
            <person name="Yu L."/>
        </authorList>
    </citation>
    <scope>NUCLEOTIDE SEQUENCE</scope>
    <source>
        <strain evidence="2">YLB-08</strain>
    </source>
</reference>
<organism evidence="2 3">
    <name type="scientific">Shewanella eurypsychrophilus</name>
    <dbReference type="NCBI Taxonomy" id="2593656"/>
    <lineage>
        <taxon>Bacteria</taxon>
        <taxon>Pseudomonadati</taxon>
        <taxon>Pseudomonadota</taxon>
        <taxon>Gammaproteobacteria</taxon>
        <taxon>Alteromonadales</taxon>
        <taxon>Shewanellaceae</taxon>
        <taxon>Shewanella</taxon>
    </lineage>
</organism>
<accession>A0ABX6VEH6</accession>
<evidence type="ECO:0008006" key="4">
    <source>
        <dbReference type="Google" id="ProtNLM"/>
    </source>
</evidence>
<protein>
    <recommendedName>
        <fullName evidence="4">Lipoprotein</fullName>
    </recommendedName>
</protein>
<dbReference type="EMBL" id="CP045503">
    <property type="protein sequence ID" value="QPG60182.1"/>
    <property type="molecule type" value="Genomic_DNA"/>
</dbReference>
<gene>
    <name evidence="2" type="ORF">FM038_024715</name>
</gene>
<keyword evidence="3" id="KW-1185">Reference proteome</keyword>
<evidence type="ECO:0000256" key="1">
    <source>
        <dbReference type="SAM" id="SignalP"/>
    </source>
</evidence>
<sequence>MRSLITWLSVIPLLALASCSSDTEIKAPSHTVQSVVPVNQASVEINAAEASLHNKRKIVCGSTPPIQDRSKLKANLVKNGVITPEMSQVEADEKVAEFIRKKQQAFEDCR</sequence>
<keyword evidence="1" id="KW-0732">Signal</keyword>
<feature type="signal peptide" evidence="1">
    <location>
        <begin position="1"/>
        <end position="17"/>
    </location>
</feature>
<dbReference type="RefSeq" id="WP_142873349.1">
    <property type="nucleotide sequence ID" value="NZ_CP045503.2"/>
</dbReference>
<evidence type="ECO:0000313" key="2">
    <source>
        <dbReference type="EMBL" id="QPG60182.1"/>
    </source>
</evidence>
<proteinExistence type="predicted"/>
<name>A0ABX6VEH6_9GAMM</name>
<dbReference type="PROSITE" id="PS51257">
    <property type="entry name" value="PROKAR_LIPOPROTEIN"/>
    <property type="match status" value="1"/>
</dbReference>